<dbReference type="GeneID" id="55618677"/>
<keyword evidence="1" id="KW-1133">Transmembrane helix</keyword>
<keyword evidence="1" id="KW-0472">Membrane</keyword>
<gene>
    <name evidence="2" type="primary">45</name>
    <name evidence="2" type="ORF">SEA_SLEEPYHEAD_45</name>
</gene>
<evidence type="ECO:0000313" key="2">
    <source>
        <dbReference type="EMBL" id="QDM56060.1"/>
    </source>
</evidence>
<accession>A0A515MHB4</accession>
<dbReference type="Proteomes" id="UP000320841">
    <property type="component" value="Segment"/>
</dbReference>
<dbReference type="KEGG" id="vg:55618677"/>
<dbReference type="EMBL" id="MK967380">
    <property type="protein sequence ID" value="QDM56060.1"/>
    <property type="molecule type" value="Genomic_DNA"/>
</dbReference>
<proteinExistence type="predicted"/>
<organism evidence="2 3">
    <name type="scientific">Rhodococcus phage Sleepyhead</name>
    <dbReference type="NCBI Taxonomy" id="2591131"/>
    <lineage>
        <taxon>Viruses</taxon>
        <taxon>Duplodnaviria</taxon>
        <taxon>Heunggongvirae</taxon>
        <taxon>Uroviricota</taxon>
        <taxon>Caudoviricetes</taxon>
        <taxon>Sleepyheadvirus</taxon>
        <taxon>Sleepyheadvirus sleepyhead</taxon>
    </lineage>
</organism>
<evidence type="ECO:0000313" key="3">
    <source>
        <dbReference type="Proteomes" id="UP000320841"/>
    </source>
</evidence>
<dbReference type="RefSeq" id="YP_009848259.1">
    <property type="nucleotide sequence ID" value="NC_048782.1"/>
</dbReference>
<sequence length="123" mass="13889">MTHVQITRTPIADQLERDLRADWIQCDPKSFADARSDLDILRTASLAHDEINEERDKVIDQIATELGIELSDSVDVTEWATFDEAPIDRHAQLVKVYRFIFAILAVAALAGVCIVYATHPELR</sequence>
<name>A0A515MHB4_9CAUD</name>
<feature type="transmembrane region" description="Helical" evidence="1">
    <location>
        <begin position="96"/>
        <end position="117"/>
    </location>
</feature>
<keyword evidence="1" id="KW-0812">Transmembrane</keyword>
<protein>
    <submittedName>
        <fullName evidence="2">Uncharacterized protein</fullName>
    </submittedName>
</protein>
<reference evidence="2 3" key="1">
    <citation type="submission" date="2019-05" db="EMBL/GenBank/DDBJ databases">
        <authorList>
            <person name="Andrick R."/>
            <person name="Dugal D."/>
            <person name="Kinney M."/>
            <person name="Taplin D."/>
            <person name="Molloy S.D."/>
            <person name="Garlena R.A."/>
            <person name="Russell D.A."/>
            <person name="Pope W.H."/>
            <person name="Jacobs-Sera D."/>
            <person name="Hatfull G.F."/>
        </authorList>
    </citation>
    <scope>NUCLEOTIDE SEQUENCE [LARGE SCALE GENOMIC DNA]</scope>
</reference>
<keyword evidence="3" id="KW-1185">Reference proteome</keyword>
<evidence type="ECO:0000256" key="1">
    <source>
        <dbReference type="SAM" id="Phobius"/>
    </source>
</evidence>